<feature type="transmembrane region" description="Helical" evidence="1">
    <location>
        <begin position="40"/>
        <end position="60"/>
    </location>
</feature>
<dbReference type="Proteomes" id="UP001562159">
    <property type="component" value="Unassembled WGS sequence"/>
</dbReference>
<keyword evidence="1" id="KW-1133">Transmembrane helix</keyword>
<keyword evidence="1" id="KW-0472">Membrane</keyword>
<keyword evidence="1" id="KW-0812">Transmembrane</keyword>
<proteinExistence type="predicted"/>
<protein>
    <recommendedName>
        <fullName evidence="4">Transmembrane protein</fullName>
    </recommendedName>
</protein>
<comment type="caution">
    <text evidence="2">The sequence shown here is derived from an EMBL/GenBank/DDBJ whole genome shotgun (WGS) entry which is preliminary data.</text>
</comment>
<evidence type="ECO:0000256" key="1">
    <source>
        <dbReference type="SAM" id="Phobius"/>
    </source>
</evidence>
<sequence>MRPTIIDHRRHDRLLAIALLWLAIGAALLVTTLVPAHTALLGWAPLVWLLLAPLALLLILEPGLPRQWLAWRHARRGHATRRH</sequence>
<feature type="transmembrane region" description="Helical" evidence="1">
    <location>
        <begin position="12"/>
        <end position="34"/>
    </location>
</feature>
<organism evidence="2 3">
    <name type="scientific">Rhodanobacter humi</name>
    <dbReference type="NCBI Taxonomy" id="1888173"/>
    <lineage>
        <taxon>Bacteria</taxon>
        <taxon>Pseudomonadati</taxon>
        <taxon>Pseudomonadota</taxon>
        <taxon>Gammaproteobacteria</taxon>
        <taxon>Lysobacterales</taxon>
        <taxon>Rhodanobacteraceae</taxon>
        <taxon>Rhodanobacter</taxon>
    </lineage>
</organism>
<accession>A0ABV4AQ49</accession>
<dbReference type="EMBL" id="JBGBPY010000001">
    <property type="protein sequence ID" value="MEY2182534.1"/>
    <property type="molecule type" value="Genomic_DNA"/>
</dbReference>
<evidence type="ECO:0000313" key="2">
    <source>
        <dbReference type="EMBL" id="MEY2182534.1"/>
    </source>
</evidence>
<name>A0ABV4AQ49_9GAMM</name>
<evidence type="ECO:0000313" key="3">
    <source>
        <dbReference type="Proteomes" id="UP001562159"/>
    </source>
</evidence>
<keyword evidence="3" id="KW-1185">Reference proteome</keyword>
<gene>
    <name evidence="2" type="ORF">AB7878_08905</name>
</gene>
<evidence type="ECO:0008006" key="4">
    <source>
        <dbReference type="Google" id="ProtNLM"/>
    </source>
</evidence>
<reference evidence="2 3" key="1">
    <citation type="submission" date="2024-07" db="EMBL/GenBank/DDBJ databases">
        <title>Molecular mechanisms and environmental adaptations of flagellar loss and biofilm growth of Rhodanobacter under environmental stress.</title>
        <authorList>
            <person name="Chen M."/>
        </authorList>
    </citation>
    <scope>NUCLEOTIDE SEQUENCE [LARGE SCALE GENOMIC DNA]</scope>
    <source>
        <strain evidence="2 3">RS22</strain>
    </source>
</reference>